<dbReference type="Proteomes" id="UP000034350">
    <property type="component" value="Unassembled WGS sequence"/>
</dbReference>
<dbReference type="Gene3D" id="2.30.39.10">
    <property type="entry name" value="Alpha-1-antitrypsin, domain 1"/>
    <property type="match status" value="1"/>
</dbReference>
<dbReference type="SMART" id="SM00093">
    <property type="entry name" value="SERPIN"/>
    <property type="match status" value="1"/>
</dbReference>
<dbReference type="InterPro" id="IPR036186">
    <property type="entry name" value="Serpin_sf"/>
</dbReference>
<dbReference type="VEuPathDB" id="MicrosporidiaDB:G9O61_00g000310"/>
<dbReference type="PANTHER" id="PTHR11461:SF211">
    <property type="entry name" value="GH10112P-RELATED"/>
    <property type="match status" value="1"/>
</dbReference>
<sequence>MLSNIKSILRFSCNLYNVINICNFNSSFVVSPLAIPGALKNYSFSADKCVALNIDSFLGCKDNGKKFELEYKGLMEHLVFEIYSRSANLRFKSLFEVCIFFRNKNECTKSKKIPFSNTFSFLVLFGDLSSSKPLLTTFNGVPYRGAGNFYENCFKSLDPNVNIFLASNCFISGYWLNSFVKSLVPEEFIGCTTKIDVHMLHRQDVFNVYQNEYFTSVQIRFMKKEFSFIGILPQEGVSLSEVNNYLLESRFIENITSLMKPTKLDLKIPQFAIKSNIDIKNVLLEVDQNNTNSDLKSMLENCDLKNFPGLFQVLEFRFCKDGVNISDMNTCSTGMKESLEDEDLLVHFNRSFLFVVVRESRYNEKNYHLPLIMGTYTGSINE</sequence>
<dbReference type="VEuPathDB" id="MicrosporidiaDB:AAJ76_1300053942"/>
<evidence type="ECO:0000259" key="3">
    <source>
        <dbReference type="SMART" id="SM00093"/>
    </source>
</evidence>
<dbReference type="VEuPathDB" id="MicrosporidiaDB:NCER_101437"/>
<gene>
    <name evidence="4" type="ORF">AAJ76_1300053942</name>
</gene>
<protein>
    <submittedName>
        <fullName evidence="4">Leukocyte elastase inhibitor</fullName>
    </submittedName>
</protein>
<evidence type="ECO:0000256" key="2">
    <source>
        <dbReference type="RuleBase" id="RU000411"/>
    </source>
</evidence>
<dbReference type="GeneID" id="36318857"/>
<reference evidence="4 5" key="1">
    <citation type="journal article" date="2015" name="Environ. Microbiol.">
        <title>Genome analyses suggest the presence of polyploidy and recent human-driven expansions in eight global populations of the honeybee pathogen Nosema ceranae.</title>
        <authorList>
            <person name="Pelin A."/>
            <person name="Selman M."/>
            <person name="Aris-Brosou S."/>
            <person name="Farinelli L."/>
            <person name="Corradi N."/>
        </authorList>
    </citation>
    <scope>NUCLEOTIDE SEQUENCE [LARGE SCALE GENOMIC DNA]</scope>
    <source>
        <strain evidence="4 5">PA08 1199</strain>
    </source>
</reference>
<organism evidence="4 5">
    <name type="scientific">Vairimorpha ceranae</name>
    <dbReference type="NCBI Taxonomy" id="40302"/>
    <lineage>
        <taxon>Eukaryota</taxon>
        <taxon>Fungi</taxon>
        <taxon>Fungi incertae sedis</taxon>
        <taxon>Microsporidia</taxon>
        <taxon>Nosematidae</taxon>
        <taxon>Vairimorpha</taxon>
    </lineage>
</organism>
<evidence type="ECO:0000313" key="4">
    <source>
        <dbReference type="EMBL" id="KKO75749.1"/>
    </source>
</evidence>
<evidence type="ECO:0000313" key="5">
    <source>
        <dbReference type="Proteomes" id="UP000034350"/>
    </source>
</evidence>
<dbReference type="AlphaFoldDB" id="A0A0F9ZDY9"/>
<dbReference type="InterPro" id="IPR023796">
    <property type="entry name" value="Serpin_dom"/>
</dbReference>
<dbReference type="GO" id="GO:0005615">
    <property type="term" value="C:extracellular space"/>
    <property type="evidence" value="ECO:0007669"/>
    <property type="project" value="InterPro"/>
</dbReference>
<dbReference type="Gene3D" id="3.30.497.10">
    <property type="entry name" value="Antithrombin, subunit I, domain 2"/>
    <property type="match status" value="1"/>
</dbReference>
<comment type="similarity">
    <text evidence="1 2">Belongs to the serpin family.</text>
</comment>
<dbReference type="GO" id="GO:0004867">
    <property type="term" value="F:serine-type endopeptidase inhibitor activity"/>
    <property type="evidence" value="ECO:0007669"/>
    <property type="project" value="InterPro"/>
</dbReference>
<dbReference type="PANTHER" id="PTHR11461">
    <property type="entry name" value="SERINE PROTEASE INHIBITOR, SERPIN"/>
    <property type="match status" value="1"/>
</dbReference>
<dbReference type="SUPFAM" id="SSF56574">
    <property type="entry name" value="Serpins"/>
    <property type="match status" value="1"/>
</dbReference>
<dbReference type="RefSeq" id="XP_024331491.1">
    <property type="nucleotide sequence ID" value="XM_024473955.1"/>
</dbReference>
<dbReference type="InterPro" id="IPR042178">
    <property type="entry name" value="Serpin_sf_1"/>
</dbReference>
<keyword evidence="5" id="KW-1185">Reference proteome</keyword>
<dbReference type="EMBL" id="JPQZ01000013">
    <property type="protein sequence ID" value="KKO75749.1"/>
    <property type="molecule type" value="Genomic_DNA"/>
</dbReference>
<dbReference type="InterPro" id="IPR042185">
    <property type="entry name" value="Serpin_sf_2"/>
</dbReference>
<dbReference type="OrthoDB" id="671595at2759"/>
<proteinExistence type="inferred from homology"/>
<comment type="caution">
    <text evidence="4">The sequence shown here is derived from an EMBL/GenBank/DDBJ whole genome shotgun (WGS) entry which is preliminary data.</text>
</comment>
<feature type="domain" description="Serpin" evidence="3">
    <location>
        <begin position="13"/>
        <end position="365"/>
    </location>
</feature>
<evidence type="ECO:0000256" key="1">
    <source>
        <dbReference type="ARBA" id="ARBA00009500"/>
    </source>
</evidence>
<accession>A0A0F9ZDY9</accession>
<dbReference type="SMR" id="A0A0F9ZDY9"/>
<name>A0A0F9ZDY9_9MICR</name>
<dbReference type="Pfam" id="PF00079">
    <property type="entry name" value="Serpin"/>
    <property type="match status" value="1"/>
</dbReference>
<dbReference type="InterPro" id="IPR000215">
    <property type="entry name" value="Serpin_fam"/>
</dbReference>